<evidence type="ECO:0000313" key="3">
    <source>
        <dbReference type="EMBL" id="RCW76872.1"/>
    </source>
</evidence>
<dbReference type="Proteomes" id="UP000252585">
    <property type="component" value="Unassembled WGS sequence"/>
</dbReference>
<dbReference type="Pfam" id="PF13414">
    <property type="entry name" value="TPR_11"/>
    <property type="match status" value="1"/>
</dbReference>
<feature type="repeat" description="TPR" evidence="1">
    <location>
        <begin position="58"/>
        <end position="91"/>
    </location>
</feature>
<comment type="caution">
    <text evidence="3">The sequence shown here is derived from an EMBL/GenBank/DDBJ whole genome shotgun (WGS) entry which is preliminary data.</text>
</comment>
<dbReference type="RefSeq" id="WP_170132887.1">
    <property type="nucleotide sequence ID" value="NZ_QPJJ01000002.1"/>
</dbReference>
<dbReference type="Gene3D" id="1.25.40.10">
    <property type="entry name" value="Tetratricopeptide repeat domain"/>
    <property type="match status" value="1"/>
</dbReference>
<gene>
    <name evidence="3" type="ORF">DFR57_102147</name>
</gene>
<protein>
    <submittedName>
        <fullName evidence="3">TPR repeat protein</fullName>
    </submittedName>
</protein>
<dbReference type="SUPFAM" id="SSF48452">
    <property type="entry name" value="TPR-like"/>
    <property type="match status" value="1"/>
</dbReference>
<feature type="transmembrane region" description="Helical" evidence="2">
    <location>
        <begin position="6"/>
        <end position="26"/>
    </location>
</feature>
<keyword evidence="1" id="KW-0802">TPR repeat</keyword>
<name>A0A368Y9J2_9BACI</name>
<dbReference type="InterPro" id="IPR019734">
    <property type="entry name" value="TPR_rpt"/>
</dbReference>
<keyword evidence="2" id="KW-0472">Membrane</keyword>
<dbReference type="PROSITE" id="PS50005">
    <property type="entry name" value="TPR"/>
    <property type="match status" value="2"/>
</dbReference>
<keyword evidence="2" id="KW-0812">Transmembrane</keyword>
<organism evidence="3 4">
    <name type="scientific">Saliterribacillus persicus</name>
    <dbReference type="NCBI Taxonomy" id="930114"/>
    <lineage>
        <taxon>Bacteria</taxon>
        <taxon>Bacillati</taxon>
        <taxon>Bacillota</taxon>
        <taxon>Bacilli</taxon>
        <taxon>Bacillales</taxon>
        <taxon>Bacillaceae</taxon>
        <taxon>Saliterribacillus</taxon>
    </lineage>
</organism>
<proteinExistence type="predicted"/>
<evidence type="ECO:0000313" key="4">
    <source>
        <dbReference type="Proteomes" id="UP000252585"/>
    </source>
</evidence>
<dbReference type="PROSITE" id="PS50293">
    <property type="entry name" value="TPR_REGION"/>
    <property type="match status" value="1"/>
</dbReference>
<sequence>MTKKSTLTFIVISIIIISGIITINLFQGKDKIYQQGARSNESQIEKLEIYLKENEEDPTANLNLGLRYYHDQQYKKAISKYKKVIELEPDNALAWHRLANTHVLQEDFQKAFNVRQKVVELEADATSYLNLSTLDVLFEPSTALKHAKIALDLAEKSKEDNIDYFKMWHDALQQFDKQQKSGDISEGFITLIKSEISLEKTLLLEYIGRALNADVNKETENELVELRGKIHSYQSNILDYSDLSSG</sequence>
<accession>A0A368Y9J2</accession>
<dbReference type="SMART" id="SM00028">
    <property type="entry name" value="TPR"/>
    <property type="match status" value="2"/>
</dbReference>
<reference evidence="3 4" key="1">
    <citation type="submission" date="2018-07" db="EMBL/GenBank/DDBJ databases">
        <title>Genomic Encyclopedia of Type Strains, Phase IV (KMG-IV): sequencing the most valuable type-strain genomes for metagenomic binning, comparative biology and taxonomic classification.</title>
        <authorList>
            <person name="Goeker M."/>
        </authorList>
    </citation>
    <scope>NUCLEOTIDE SEQUENCE [LARGE SCALE GENOMIC DNA]</scope>
    <source>
        <strain evidence="3 4">DSM 27696</strain>
    </source>
</reference>
<evidence type="ECO:0000256" key="1">
    <source>
        <dbReference type="PROSITE-ProRule" id="PRU00339"/>
    </source>
</evidence>
<keyword evidence="4" id="KW-1185">Reference proteome</keyword>
<keyword evidence="2" id="KW-1133">Transmembrane helix</keyword>
<feature type="repeat" description="TPR" evidence="1">
    <location>
        <begin position="92"/>
        <end position="125"/>
    </location>
</feature>
<dbReference type="InterPro" id="IPR011990">
    <property type="entry name" value="TPR-like_helical_dom_sf"/>
</dbReference>
<dbReference type="AlphaFoldDB" id="A0A368Y9J2"/>
<evidence type="ECO:0000256" key="2">
    <source>
        <dbReference type="SAM" id="Phobius"/>
    </source>
</evidence>
<dbReference type="EMBL" id="QPJJ01000002">
    <property type="protein sequence ID" value="RCW76872.1"/>
    <property type="molecule type" value="Genomic_DNA"/>
</dbReference>